<dbReference type="Proteomes" id="UP000217103">
    <property type="component" value="Unassembled WGS sequence"/>
</dbReference>
<accession>A0A1H1FGG0</accession>
<evidence type="ECO:0000313" key="3">
    <source>
        <dbReference type="EMBL" id="SDQ99957.1"/>
    </source>
</evidence>
<feature type="region of interest" description="Disordered" evidence="1">
    <location>
        <begin position="23"/>
        <end position="44"/>
    </location>
</feature>
<dbReference type="InterPro" id="IPR006311">
    <property type="entry name" value="TAT_signal"/>
</dbReference>
<dbReference type="AlphaFoldDB" id="A0A1H1FGG0"/>
<feature type="compositionally biased region" description="Low complexity" evidence="1">
    <location>
        <begin position="93"/>
        <end position="118"/>
    </location>
</feature>
<reference evidence="3 4" key="1">
    <citation type="submission" date="2016-10" db="EMBL/GenBank/DDBJ databases">
        <authorList>
            <person name="de Groot N.N."/>
        </authorList>
    </citation>
    <scope>NUCLEOTIDE SEQUENCE [LARGE SCALE GENOMIC DNA]</scope>
    <source>
        <strain evidence="3 4">DSM 43794</strain>
    </source>
</reference>
<sequence>MHPPRLDRRALLRGAAALGAGAAAAGCAGSGTSPASVTPPSPHPQTLLLRRLIADKEETIALYRRAAADDERLRAFQRRHEIHLAELKRHLPPAETATPSPASAAASPATVASSSPTPEKVTTERLRKRERESAASRLDQIESVSPSLAQLLAGIGACEAVHALALARSR</sequence>
<protein>
    <recommendedName>
        <fullName evidence="5">Lipoprotein</fullName>
    </recommendedName>
</protein>
<evidence type="ECO:0008006" key="5">
    <source>
        <dbReference type="Google" id="ProtNLM"/>
    </source>
</evidence>
<keyword evidence="2" id="KW-0732">Signal</keyword>
<dbReference type="PROSITE" id="PS51257">
    <property type="entry name" value="PROKAR_LIPOPROTEIN"/>
    <property type="match status" value="1"/>
</dbReference>
<dbReference type="RefSeq" id="WP_093259571.1">
    <property type="nucleotide sequence ID" value="NZ_FNKK01000002.1"/>
</dbReference>
<keyword evidence="4" id="KW-1185">Reference proteome</keyword>
<feature type="signal peptide" evidence="2">
    <location>
        <begin position="1"/>
        <end position="25"/>
    </location>
</feature>
<proteinExistence type="predicted"/>
<evidence type="ECO:0000256" key="2">
    <source>
        <dbReference type="SAM" id="SignalP"/>
    </source>
</evidence>
<dbReference type="STRING" id="35622.SAMN04489764_2972"/>
<evidence type="ECO:0000313" key="4">
    <source>
        <dbReference type="Proteomes" id="UP000217103"/>
    </source>
</evidence>
<gene>
    <name evidence="3" type="ORF">SAMN04489764_2972</name>
</gene>
<feature type="compositionally biased region" description="Basic and acidic residues" evidence="1">
    <location>
        <begin position="121"/>
        <end position="134"/>
    </location>
</feature>
<feature type="chain" id="PRO_5039605156" description="Lipoprotein" evidence="2">
    <location>
        <begin position="26"/>
        <end position="170"/>
    </location>
</feature>
<feature type="region of interest" description="Disordered" evidence="1">
    <location>
        <begin position="86"/>
        <end position="140"/>
    </location>
</feature>
<dbReference type="EMBL" id="FNKK01000002">
    <property type="protein sequence ID" value="SDQ99957.1"/>
    <property type="molecule type" value="Genomic_DNA"/>
</dbReference>
<evidence type="ECO:0000256" key="1">
    <source>
        <dbReference type="SAM" id="MobiDB-lite"/>
    </source>
</evidence>
<organism evidence="3 4">
    <name type="scientific">Thermostaphylospora chromogena</name>
    <dbReference type="NCBI Taxonomy" id="35622"/>
    <lineage>
        <taxon>Bacteria</taxon>
        <taxon>Bacillati</taxon>
        <taxon>Actinomycetota</taxon>
        <taxon>Actinomycetes</taxon>
        <taxon>Streptosporangiales</taxon>
        <taxon>Thermomonosporaceae</taxon>
        <taxon>Thermostaphylospora</taxon>
    </lineage>
</organism>
<dbReference type="PROSITE" id="PS51318">
    <property type="entry name" value="TAT"/>
    <property type="match status" value="1"/>
</dbReference>
<dbReference type="OrthoDB" id="3536887at2"/>
<name>A0A1H1FGG0_9ACTN</name>